<dbReference type="EMBL" id="CP051140">
    <property type="protein sequence ID" value="QIW96716.1"/>
    <property type="molecule type" value="Genomic_DNA"/>
</dbReference>
<keyword evidence="1" id="KW-0378">Hydrolase</keyword>
<dbReference type="GO" id="GO:0006508">
    <property type="term" value="P:proteolysis"/>
    <property type="evidence" value="ECO:0007669"/>
    <property type="project" value="InterPro"/>
</dbReference>
<evidence type="ECO:0000313" key="5">
    <source>
        <dbReference type="Proteomes" id="UP000503462"/>
    </source>
</evidence>
<dbReference type="Gene3D" id="3.40.50.1820">
    <property type="entry name" value="alpha/beta hydrolase"/>
    <property type="match status" value="1"/>
</dbReference>
<dbReference type="PANTHER" id="PTHR48081:SF3">
    <property type="entry name" value="ALPHA_BETA HYDROLASE FOLD-3 DOMAIN-CONTAINING PROTEIN"/>
    <property type="match status" value="1"/>
</dbReference>
<dbReference type="InterPro" id="IPR029058">
    <property type="entry name" value="AB_hydrolase_fold"/>
</dbReference>
<reference evidence="4 5" key="1">
    <citation type="journal article" date="2016" name="Sci. Rep.">
        <title>Peltaster fructicola genome reveals evolution from an invasive phytopathogen to an ectophytic parasite.</title>
        <authorList>
            <person name="Xu C."/>
            <person name="Chen H."/>
            <person name="Gleason M.L."/>
            <person name="Xu J.R."/>
            <person name="Liu H."/>
            <person name="Zhang R."/>
            <person name="Sun G."/>
        </authorList>
    </citation>
    <scope>NUCLEOTIDE SEQUENCE [LARGE SCALE GENOMIC DNA]</scope>
    <source>
        <strain evidence="4 5">LNHT1506</strain>
    </source>
</reference>
<dbReference type="GO" id="GO:0008236">
    <property type="term" value="F:serine-type peptidase activity"/>
    <property type="evidence" value="ECO:0007669"/>
    <property type="project" value="InterPro"/>
</dbReference>
<dbReference type="Pfam" id="PF07859">
    <property type="entry name" value="Abhydrolase_3"/>
    <property type="match status" value="1"/>
</dbReference>
<dbReference type="Proteomes" id="UP000503462">
    <property type="component" value="Chromosome 2"/>
</dbReference>
<evidence type="ECO:0008006" key="6">
    <source>
        <dbReference type="Google" id="ProtNLM"/>
    </source>
</evidence>
<gene>
    <name evidence="4" type="ORF">AMS68_002234</name>
</gene>
<dbReference type="OrthoDB" id="19653at2759"/>
<feature type="domain" description="Alpha/beta hydrolase fold-3" evidence="3">
    <location>
        <begin position="52"/>
        <end position="178"/>
    </location>
</feature>
<keyword evidence="5" id="KW-1185">Reference proteome</keyword>
<sequence length="327" mass="35972">MPIAPIPGDSIAAKYAGFEIIDVAYKRVTGTDVPASILLPKGLKAGRTPVTVHWHGGGLVVGQRLFPDWYADWVLDLTLEHNAIAVSPDYRLLPEATGVDILEDAKDLYAWLLKPGNLAQYLPHGVEPDLKHILVTGESAGGWLALQSGFQIPQSVAAVIAHYPMIDMKSAHFTEDYHKELFDPPAPQLDRRLLDDHIRELSGKEVITSRLPPEGVPLLLIAFQSGRFGSMFGQQSELYPLEQLDTVSSFPPLWILHGDKDNVVPVEGTRKFAKAFQSKLPEVPFHLSIGEGGMHGFDNHDASSGLPATLTDWVKPGVELVQRYWPS</sequence>
<dbReference type="InterPro" id="IPR050300">
    <property type="entry name" value="GDXG_lipolytic_enzyme"/>
</dbReference>
<dbReference type="InterPro" id="IPR013094">
    <property type="entry name" value="AB_hydrolase_3"/>
</dbReference>
<evidence type="ECO:0000256" key="1">
    <source>
        <dbReference type="ARBA" id="ARBA00022801"/>
    </source>
</evidence>
<dbReference type="AlphaFoldDB" id="A0A6H0XPM7"/>
<protein>
    <recommendedName>
        <fullName evidence="6">Alpha/beta hydrolase fold-3 domain-containing protein</fullName>
    </recommendedName>
</protein>
<evidence type="ECO:0000259" key="2">
    <source>
        <dbReference type="Pfam" id="PF00326"/>
    </source>
</evidence>
<evidence type="ECO:0000259" key="3">
    <source>
        <dbReference type="Pfam" id="PF07859"/>
    </source>
</evidence>
<dbReference type="SUPFAM" id="SSF53474">
    <property type="entry name" value="alpha/beta-Hydrolases"/>
    <property type="match status" value="1"/>
</dbReference>
<organism evidence="4 5">
    <name type="scientific">Peltaster fructicola</name>
    <dbReference type="NCBI Taxonomy" id="286661"/>
    <lineage>
        <taxon>Eukaryota</taxon>
        <taxon>Fungi</taxon>
        <taxon>Dikarya</taxon>
        <taxon>Ascomycota</taxon>
        <taxon>Pezizomycotina</taxon>
        <taxon>Dothideomycetes</taxon>
        <taxon>Dothideomycetes incertae sedis</taxon>
        <taxon>Peltaster</taxon>
    </lineage>
</organism>
<dbReference type="PANTHER" id="PTHR48081">
    <property type="entry name" value="AB HYDROLASE SUPERFAMILY PROTEIN C4A8.06C"/>
    <property type="match status" value="1"/>
</dbReference>
<accession>A0A6H0XPM7</accession>
<evidence type="ECO:0000313" key="4">
    <source>
        <dbReference type="EMBL" id="QIW96716.1"/>
    </source>
</evidence>
<dbReference type="InterPro" id="IPR001375">
    <property type="entry name" value="Peptidase_S9_cat"/>
</dbReference>
<name>A0A6H0XPM7_9PEZI</name>
<feature type="domain" description="Peptidase S9 prolyl oligopeptidase catalytic" evidence="2">
    <location>
        <begin position="236"/>
        <end position="315"/>
    </location>
</feature>
<proteinExistence type="predicted"/>
<dbReference type="Pfam" id="PF00326">
    <property type="entry name" value="Peptidase_S9"/>
    <property type="match status" value="1"/>
</dbReference>